<evidence type="ECO:0000313" key="6">
    <source>
        <dbReference type="EMBL" id="NBE09317.1"/>
    </source>
</evidence>
<evidence type="ECO:0000259" key="5">
    <source>
        <dbReference type="Pfam" id="PF01464"/>
    </source>
</evidence>
<dbReference type="EMBL" id="JAAATW010000004">
    <property type="protein sequence ID" value="NBE09317.1"/>
    <property type="molecule type" value="Genomic_DNA"/>
</dbReference>
<comment type="similarity">
    <text evidence="1">Belongs to the transglycosylase Slt family.</text>
</comment>
<dbReference type="PANTHER" id="PTHR37423">
    <property type="entry name" value="SOLUBLE LYTIC MUREIN TRANSGLYCOSYLASE-RELATED"/>
    <property type="match status" value="1"/>
</dbReference>
<organism evidence="6 7">
    <name type="scientific">Paragemmobacter ruber</name>
    <dbReference type="NCBI Taxonomy" id="1985673"/>
    <lineage>
        <taxon>Bacteria</taxon>
        <taxon>Pseudomonadati</taxon>
        <taxon>Pseudomonadota</taxon>
        <taxon>Alphaproteobacteria</taxon>
        <taxon>Rhodobacterales</taxon>
        <taxon>Paracoccaceae</taxon>
        <taxon>Paragemmobacter</taxon>
    </lineage>
</organism>
<evidence type="ECO:0000256" key="1">
    <source>
        <dbReference type="ARBA" id="ARBA00007734"/>
    </source>
</evidence>
<dbReference type="InterPro" id="IPR008939">
    <property type="entry name" value="Lytic_TGlycosylase_superhlx_U"/>
</dbReference>
<dbReference type="PANTHER" id="PTHR37423:SF2">
    <property type="entry name" value="MEMBRANE-BOUND LYTIC MUREIN TRANSGLYCOSYLASE C"/>
    <property type="match status" value="1"/>
</dbReference>
<feature type="chain" id="PRO_5045381606" evidence="4">
    <location>
        <begin position="30"/>
        <end position="650"/>
    </location>
</feature>
<feature type="domain" description="Transglycosylase SLT" evidence="5">
    <location>
        <begin position="498"/>
        <end position="595"/>
    </location>
</feature>
<evidence type="ECO:0000256" key="3">
    <source>
        <dbReference type="ARBA" id="ARBA00022729"/>
    </source>
</evidence>
<dbReference type="SUPFAM" id="SSF48435">
    <property type="entry name" value="Bacterial muramidases"/>
    <property type="match status" value="1"/>
</dbReference>
<protein>
    <submittedName>
        <fullName evidence="6">Transglycosylase SLT domain-containing protein</fullName>
    </submittedName>
</protein>
<proteinExistence type="inferred from homology"/>
<evidence type="ECO:0000256" key="2">
    <source>
        <dbReference type="ARBA" id="ARBA00009387"/>
    </source>
</evidence>
<sequence>MIGQTMAHLRRLGWLFSLFLMLAPGAVLADPAALRQAMAQASSGDWDSAAATARGAGQVGADIITWQRLRAGDGRLGDYEDFLARRADWPGMALLKEKGEEAVARSTDPGRVVAYFGGGLPETAEGSLALIKALRALERGPEAEAEAFRAWTELAFSAEEEQDILGLYGEALRVAHEVRLDRLLWQNRVAEAKRMLPRVGPGWQALAQARIALRADADGVNALIDRIPAELQADPGLAYERFDWRFRRDRDDEAAELVIAQSTGAAALGDPEAWAERRAALARSLLRADKPEAAYRVAARHFTSGGSGYADLEFLAGFIALRKLGDAQTALTHFRNLREGVATPISVSRAHYWAGRALLAAGDQAGGTAELQQAAQHQSAYYGLLAAEALGQSLDPALLHDGRPADWRGASFAQSSVLEAAMLLSRAGERNLAKRFFLHLGESLSGAELGQLADLALQMEEPHIALVVAKQAAEKGVILPRSYYPVPAFVPGDGLPVSRALALAISRRESEFDPAARSAADARGLMQVLPSTAKLVAPRVGLSFDARKLNDPAYNVRIGTGYLAQLVEQFGTSVALIASGYNAGPGRPKRWIGMFGDPRDPNVDVVDWVEMIPFTETRTYVMRVTESLVIYRAILRGAVGPVDVTGELRG</sequence>
<dbReference type="InterPro" id="IPR023346">
    <property type="entry name" value="Lysozyme-like_dom_sf"/>
</dbReference>
<evidence type="ECO:0000256" key="4">
    <source>
        <dbReference type="SAM" id="SignalP"/>
    </source>
</evidence>
<name>A0ABW9Y9M7_9RHOB</name>
<feature type="signal peptide" evidence="4">
    <location>
        <begin position="1"/>
        <end position="29"/>
    </location>
</feature>
<comment type="similarity">
    <text evidence="2">Belongs to the virb1 family.</text>
</comment>
<dbReference type="Pfam" id="PF01464">
    <property type="entry name" value="SLT"/>
    <property type="match status" value="1"/>
</dbReference>
<dbReference type="InterPro" id="IPR000189">
    <property type="entry name" value="Transglyc_AS"/>
</dbReference>
<accession>A0ABW9Y9M7</accession>
<evidence type="ECO:0000313" key="7">
    <source>
        <dbReference type="Proteomes" id="UP001517376"/>
    </source>
</evidence>
<dbReference type="PROSITE" id="PS00922">
    <property type="entry name" value="TRANSGLYCOSYLASE"/>
    <property type="match status" value="1"/>
</dbReference>
<dbReference type="SUPFAM" id="SSF53955">
    <property type="entry name" value="Lysozyme-like"/>
    <property type="match status" value="1"/>
</dbReference>
<dbReference type="InterPro" id="IPR008258">
    <property type="entry name" value="Transglycosylase_SLT_dom_1"/>
</dbReference>
<dbReference type="Gene3D" id="1.25.20.10">
    <property type="entry name" value="Bacterial muramidases"/>
    <property type="match status" value="1"/>
</dbReference>
<dbReference type="Gene3D" id="1.10.530.10">
    <property type="match status" value="1"/>
</dbReference>
<dbReference type="CDD" id="cd13401">
    <property type="entry name" value="Slt70-like"/>
    <property type="match status" value="1"/>
</dbReference>
<reference evidence="7" key="1">
    <citation type="submission" date="2020-01" db="EMBL/GenBank/DDBJ databases">
        <title>Sphingomonas sp. strain CSW-10.</title>
        <authorList>
            <person name="Chen W.-M."/>
        </authorList>
    </citation>
    <scope>NUCLEOTIDE SEQUENCE [LARGE SCALE GENOMIC DNA]</scope>
    <source>
        <strain evidence="7">CCP-1</strain>
    </source>
</reference>
<keyword evidence="3 4" id="KW-0732">Signal</keyword>
<comment type="caution">
    <text evidence="6">The sequence shown here is derived from an EMBL/GenBank/DDBJ whole genome shotgun (WGS) entry which is preliminary data.</text>
</comment>
<gene>
    <name evidence="6" type="ORF">GU920_17360</name>
</gene>
<keyword evidence="7" id="KW-1185">Reference proteome</keyword>
<dbReference type="Proteomes" id="UP001517376">
    <property type="component" value="Unassembled WGS sequence"/>
</dbReference>